<name>A0A0C9W670_9AGAM</name>
<evidence type="ECO:0000313" key="1">
    <source>
        <dbReference type="EMBL" id="KIJ58156.1"/>
    </source>
</evidence>
<evidence type="ECO:0008006" key="3">
    <source>
        <dbReference type="Google" id="ProtNLM"/>
    </source>
</evidence>
<dbReference type="OrthoDB" id="2505969at2759"/>
<sequence>MDRLADAYLEYRARDDGNGMPAPNDDDTDSPRGMSLVNIELVDLCERRQATLVPCANHLYPNETLIYHGYLGCVPVYPTVAVSLRTLAVYRQVHRICPRFGIQALCKLLCHLHHTPYRPYLNTQLSIAYDVYLRTLNCINHRLKKALGRDTENWRLLNACPACFYKLEDEPELDFDWLVSIDGNNSLK</sequence>
<organism evidence="1 2">
    <name type="scientific">Hydnomerulius pinastri MD-312</name>
    <dbReference type="NCBI Taxonomy" id="994086"/>
    <lineage>
        <taxon>Eukaryota</taxon>
        <taxon>Fungi</taxon>
        <taxon>Dikarya</taxon>
        <taxon>Basidiomycota</taxon>
        <taxon>Agaricomycotina</taxon>
        <taxon>Agaricomycetes</taxon>
        <taxon>Agaricomycetidae</taxon>
        <taxon>Boletales</taxon>
        <taxon>Boletales incertae sedis</taxon>
        <taxon>Leucogyrophana</taxon>
    </lineage>
</organism>
<gene>
    <name evidence="1" type="ORF">HYDPIDRAFT_34448</name>
</gene>
<keyword evidence="2" id="KW-1185">Reference proteome</keyword>
<dbReference type="AlphaFoldDB" id="A0A0C9W670"/>
<evidence type="ECO:0000313" key="2">
    <source>
        <dbReference type="Proteomes" id="UP000053820"/>
    </source>
</evidence>
<dbReference type="Proteomes" id="UP000053820">
    <property type="component" value="Unassembled WGS sequence"/>
</dbReference>
<dbReference type="HOGENOM" id="CLU_129436_0_0_1"/>
<protein>
    <recommendedName>
        <fullName evidence="3">CxC1-like cysteine cluster associated with KDZ transposases domain-containing protein</fullName>
    </recommendedName>
</protein>
<dbReference type="EMBL" id="KN839978">
    <property type="protein sequence ID" value="KIJ58156.1"/>
    <property type="molecule type" value="Genomic_DNA"/>
</dbReference>
<reference evidence="1 2" key="1">
    <citation type="submission" date="2014-04" db="EMBL/GenBank/DDBJ databases">
        <title>Evolutionary Origins and Diversification of the Mycorrhizal Mutualists.</title>
        <authorList>
            <consortium name="DOE Joint Genome Institute"/>
            <consortium name="Mycorrhizal Genomics Consortium"/>
            <person name="Kohler A."/>
            <person name="Kuo A."/>
            <person name="Nagy L.G."/>
            <person name="Floudas D."/>
            <person name="Copeland A."/>
            <person name="Barry K.W."/>
            <person name="Cichocki N."/>
            <person name="Veneault-Fourrey C."/>
            <person name="LaButti K."/>
            <person name="Lindquist E.A."/>
            <person name="Lipzen A."/>
            <person name="Lundell T."/>
            <person name="Morin E."/>
            <person name="Murat C."/>
            <person name="Riley R."/>
            <person name="Ohm R."/>
            <person name="Sun H."/>
            <person name="Tunlid A."/>
            <person name="Henrissat B."/>
            <person name="Grigoriev I.V."/>
            <person name="Hibbett D.S."/>
            <person name="Martin F."/>
        </authorList>
    </citation>
    <scope>NUCLEOTIDE SEQUENCE [LARGE SCALE GENOMIC DNA]</scope>
    <source>
        <strain evidence="1 2">MD-312</strain>
    </source>
</reference>
<accession>A0A0C9W670</accession>
<proteinExistence type="predicted"/>